<evidence type="ECO:0000256" key="4">
    <source>
        <dbReference type="ARBA" id="ARBA00023136"/>
    </source>
</evidence>
<evidence type="ECO:0000256" key="3">
    <source>
        <dbReference type="ARBA" id="ARBA00022989"/>
    </source>
</evidence>
<dbReference type="PANTHER" id="PTHR33048">
    <property type="entry name" value="PTH11-LIKE INTEGRAL MEMBRANE PROTEIN (AFU_ORTHOLOGUE AFUA_5G11245)"/>
    <property type="match status" value="1"/>
</dbReference>
<feature type="transmembrane region" description="Helical" evidence="7">
    <location>
        <begin position="20"/>
        <end position="39"/>
    </location>
</feature>
<feature type="transmembrane region" description="Helical" evidence="7">
    <location>
        <begin position="215"/>
        <end position="235"/>
    </location>
</feature>
<dbReference type="Pfam" id="PF20684">
    <property type="entry name" value="Fung_rhodopsin"/>
    <property type="match status" value="1"/>
</dbReference>
<feature type="domain" description="Rhodopsin" evidence="8">
    <location>
        <begin position="39"/>
        <end position="277"/>
    </location>
</feature>
<protein>
    <recommendedName>
        <fullName evidence="8">Rhodopsin domain-containing protein</fullName>
    </recommendedName>
</protein>
<reference evidence="9 10" key="1">
    <citation type="submission" date="2019-04" db="EMBL/GenBank/DDBJ databases">
        <title>Aspergillus burnettii sp. nov., novel species from soil in southeast Queensland.</title>
        <authorList>
            <person name="Gilchrist C.L.M."/>
            <person name="Pitt J.I."/>
            <person name="Lange L."/>
            <person name="Lacey H.J."/>
            <person name="Vuong D."/>
            <person name="Midgley D.J."/>
            <person name="Greenfield P."/>
            <person name="Bradbury M."/>
            <person name="Lacey E."/>
            <person name="Busk P.K."/>
            <person name="Pilgaard B."/>
            <person name="Chooi Y.H."/>
            <person name="Piggott A.M."/>
        </authorList>
    </citation>
    <scope>NUCLEOTIDE SEQUENCE [LARGE SCALE GENOMIC DNA]</scope>
    <source>
        <strain evidence="9 10">FRR 5400</strain>
    </source>
</reference>
<keyword evidence="10" id="KW-1185">Reference proteome</keyword>
<comment type="similarity">
    <text evidence="5">Belongs to the SAT4 family.</text>
</comment>
<comment type="subcellular location">
    <subcellularLocation>
        <location evidence="1">Membrane</location>
        <topology evidence="1">Multi-pass membrane protein</topology>
    </subcellularLocation>
</comment>
<sequence>MNLVRADAVQCNRSQKDRHRVMVALAIGTPTLTFIMVILRVLSRLWTVRRLWWDDCMHILAGVFAIPLSIFGNFCVNQGFGQHLYDIKFDSFSRINELFFWWYMCQIFWPFTIFFVKMSILFLYLRIFPIILFRRFDFLCICFLIISFLVTTPMAIWQCKPFRAAWDYEVDNARCLNIAAVAYANAIVNMITEVLILILPLPVLRTLRVSLRKKIAIISVFSAGVMVIAIASARMPALAKMGTYYDPPHAQAPAFLLSCAEAAMAHVCAAAPVIYTAIVQIRRSHSKDSETSRSSSQWGPAGADQSGGSGHSNKKAQGMINTSMNMSDVAIMGRGWIQGQCRSQGPVPSSYHLEDVYHSGPGSAATTYPDITYKNSYCGSRLPTRQTGSLHSAEVNDPIGDIFRSILILYNCSYHAK</sequence>
<feature type="transmembrane region" description="Helical" evidence="7">
    <location>
        <begin position="178"/>
        <end position="203"/>
    </location>
</feature>
<dbReference type="EMBL" id="SPNV01000037">
    <property type="protein sequence ID" value="KAF5864243.1"/>
    <property type="molecule type" value="Genomic_DNA"/>
</dbReference>
<feature type="transmembrane region" description="Helical" evidence="7">
    <location>
        <begin position="255"/>
        <end position="278"/>
    </location>
</feature>
<keyword evidence="4 7" id="KW-0472">Membrane</keyword>
<dbReference type="Proteomes" id="UP000541154">
    <property type="component" value="Unassembled WGS sequence"/>
</dbReference>
<gene>
    <name evidence="9" type="ORF">ETB97_008240</name>
</gene>
<name>A0A8H6EA35_PETAA</name>
<dbReference type="InterPro" id="IPR049326">
    <property type="entry name" value="Rhodopsin_dom_fungi"/>
</dbReference>
<evidence type="ECO:0000256" key="2">
    <source>
        <dbReference type="ARBA" id="ARBA00022692"/>
    </source>
</evidence>
<feature type="region of interest" description="Disordered" evidence="6">
    <location>
        <begin position="286"/>
        <end position="317"/>
    </location>
</feature>
<evidence type="ECO:0000313" key="9">
    <source>
        <dbReference type="EMBL" id="KAF5864243.1"/>
    </source>
</evidence>
<feature type="transmembrane region" description="Helical" evidence="7">
    <location>
        <begin position="59"/>
        <end position="80"/>
    </location>
</feature>
<accession>A0A8H6EA35</accession>
<dbReference type="PANTHER" id="PTHR33048:SF19">
    <property type="entry name" value="MEMBRANE PROTEIN PTH11-LIKE, PUTATIVE (AFU_ORTHOLOGUE AFUA_1G14080)-RELATED"/>
    <property type="match status" value="1"/>
</dbReference>
<dbReference type="AlphaFoldDB" id="A0A8H6EA35"/>
<evidence type="ECO:0000259" key="8">
    <source>
        <dbReference type="Pfam" id="PF20684"/>
    </source>
</evidence>
<proteinExistence type="inferred from homology"/>
<dbReference type="InterPro" id="IPR052337">
    <property type="entry name" value="SAT4-like"/>
</dbReference>
<evidence type="ECO:0000256" key="6">
    <source>
        <dbReference type="SAM" id="MobiDB-lite"/>
    </source>
</evidence>
<keyword evidence="3 7" id="KW-1133">Transmembrane helix</keyword>
<evidence type="ECO:0000256" key="5">
    <source>
        <dbReference type="ARBA" id="ARBA00038359"/>
    </source>
</evidence>
<organism evidence="9 10">
    <name type="scientific">Petromyces alliaceus</name>
    <name type="common">Aspergillus alliaceus</name>
    <dbReference type="NCBI Taxonomy" id="209559"/>
    <lineage>
        <taxon>Eukaryota</taxon>
        <taxon>Fungi</taxon>
        <taxon>Dikarya</taxon>
        <taxon>Ascomycota</taxon>
        <taxon>Pezizomycotina</taxon>
        <taxon>Eurotiomycetes</taxon>
        <taxon>Eurotiomycetidae</taxon>
        <taxon>Eurotiales</taxon>
        <taxon>Aspergillaceae</taxon>
        <taxon>Aspergillus</taxon>
        <taxon>Aspergillus subgen. Circumdati</taxon>
    </lineage>
</organism>
<evidence type="ECO:0000313" key="10">
    <source>
        <dbReference type="Proteomes" id="UP000541154"/>
    </source>
</evidence>
<keyword evidence="2 7" id="KW-0812">Transmembrane</keyword>
<evidence type="ECO:0000256" key="1">
    <source>
        <dbReference type="ARBA" id="ARBA00004141"/>
    </source>
</evidence>
<dbReference type="GO" id="GO:0016020">
    <property type="term" value="C:membrane"/>
    <property type="evidence" value="ECO:0007669"/>
    <property type="project" value="UniProtKB-SubCell"/>
</dbReference>
<evidence type="ECO:0000256" key="7">
    <source>
        <dbReference type="SAM" id="Phobius"/>
    </source>
</evidence>
<comment type="caution">
    <text evidence="9">The sequence shown here is derived from an EMBL/GenBank/DDBJ whole genome shotgun (WGS) entry which is preliminary data.</text>
</comment>
<feature type="transmembrane region" description="Helical" evidence="7">
    <location>
        <begin position="100"/>
        <end position="124"/>
    </location>
</feature>
<feature type="transmembrane region" description="Helical" evidence="7">
    <location>
        <begin position="136"/>
        <end position="158"/>
    </location>
</feature>